<comment type="similarity">
    <text evidence="1">Belongs to the ATP-dependent AMP-binding enzyme family.</text>
</comment>
<proteinExistence type="inferred from homology"/>
<evidence type="ECO:0000313" key="8">
    <source>
        <dbReference type="Proteomes" id="UP000317265"/>
    </source>
</evidence>
<reference evidence="6 8" key="1">
    <citation type="journal article" date="2019" name="Nat. Microbiol.">
        <title>Expanding anaerobic alkane metabolism in the domain of Archaea.</title>
        <authorList>
            <person name="Wang Y."/>
            <person name="Wegener G."/>
            <person name="Hou J."/>
            <person name="Wang F."/>
            <person name="Xiao X."/>
        </authorList>
    </citation>
    <scope>NUCLEOTIDE SEQUENCE [LARGE SCALE GENOMIC DNA]</scope>
    <source>
        <strain evidence="6">WYZ-LMO11</strain>
    </source>
</reference>
<gene>
    <name evidence="6" type="ORF">DSO09_06095</name>
    <name evidence="5" type="ORF">EF809_04810</name>
</gene>
<dbReference type="AlphaFoldDB" id="A0A520KEQ6"/>
<feature type="domain" description="AMP-dependent synthetase/ligase" evidence="3">
    <location>
        <begin position="16"/>
        <end position="350"/>
    </location>
</feature>
<dbReference type="FunFam" id="3.30.300.30:FF:000008">
    <property type="entry name" value="2,3-dihydroxybenzoate-AMP ligase"/>
    <property type="match status" value="1"/>
</dbReference>
<dbReference type="InterPro" id="IPR045851">
    <property type="entry name" value="AMP-bd_C_sf"/>
</dbReference>
<dbReference type="EMBL" id="RXIH01000038">
    <property type="protein sequence ID" value="RZN55678.1"/>
    <property type="molecule type" value="Genomic_DNA"/>
</dbReference>
<dbReference type="EMBL" id="QNVI01000063">
    <property type="protein sequence ID" value="TDA37829.1"/>
    <property type="molecule type" value="Genomic_DNA"/>
</dbReference>
<dbReference type="PANTHER" id="PTHR24096:SF149">
    <property type="entry name" value="AMP-BINDING DOMAIN-CONTAINING PROTEIN-RELATED"/>
    <property type="match status" value="1"/>
</dbReference>
<comment type="caution">
    <text evidence="5">The sequence shown here is derived from an EMBL/GenBank/DDBJ whole genome shotgun (WGS) entry which is preliminary data.</text>
</comment>
<evidence type="ECO:0000313" key="7">
    <source>
        <dbReference type="Proteomes" id="UP000316080"/>
    </source>
</evidence>
<dbReference type="Pfam" id="PF13193">
    <property type="entry name" value="AMP-binding_C"/>
    <property type="match status" value="1"/>
</dbReference>
<reference evidence="5 7" key="2">
    <citation type="journal article" date="2019" name="Nat. Microbiol.">
        <title>Wide diversity of methane and short-chain alkane metabolisms in uncultured archaea.</title>
        <authorList>
            <person name="Borrel G."/>
            <person name="Adam P.S."/>
            <person name="McKay L.J."/>
            <person name="Chen L.X."/>
            <person name="Sierra-Garcia I.N."/>
            <person name="Sieber C.M."/>
            <person name="Letourneur Q."/>
            <person name="Ghozlane A."/>
            <person name="Andersen G.L."/>
            <person name="Li W.J."/>
            <person name="Hallam S.J."/>
            <person name="Muyzer G."/>
            <person name="de Oliveira V.M."/>
            <person name="Inskeep W.P."/>
            <person name="Banfield J.F."/>
            <person name="Gribaldo S."/>
        </authorList>
    </citation>
    <scope>NUCLEOTIDE SEQUENCE [LARGE SCALE GENOMIC DNA]</scope>
    <source>
        <strain evidence="5">Verst-YHS</strain>
    </source>
</reference>
<evidence type="ECO:0008006" key="9">
    <source>
        <dbReference type="Google" id="ProtNLM"/>
    </source>
</evidence>
<dbReference type="InterPro" id="IPR000873">
    <property type="entry name" value="AMP-dep_synth/lig_dom"/>
</dbReference>
<evidence type="ECO:0000256" key="1">
    <source>
        <dbReference type="ARBA" id="ARBA00006432"/>
    </source>
</evidence>
<evidence type="ECO:0000313" key="6">
    <source>
        <dbReference type="EMBL" id="TDA37829.1"/>
    </source>
</evidence>
<sequence length="490" mass="55736">MNFTSFLDNNSILFSNKKAMINPKKGESITYSLLLKKVNSLAYELKKIGIEKGDRILVITGSKPETIISYFAIWRIGAICIPVNPNYKKEELSKIIENSEPKFAITWDDYDLPLKSISVKDIPVSDVYIPPENVSIDDICQIQYTSGTTGNPKGVMISHSNWMASVEAERWALDLNENDIYLGFYPHFHSGVTWGITSLRYGATFIVMERYNLMDYLNYAKEYKATILSGMPPVFYDLLNTNAEDYFDSVRCIITGGATLSEEIWRKFSEKYPKIKVVNAYGLTETLVLGSGTVVPYNYQYLSKGYRSVGIPVAYTRVKIVDSENPDKELQKGEIGEIAISGPGVAKGYWRNKEETEKTFRNGWLLTGDLGYLDEDNVLYITSRKKDVIIMSGWKIYPSEVEEVLMKHPKIAEVAVFAMYDEKRGEIPAAAIVLKPNTNANSEEIIEFCKDKIASYKIPKHIIFLKELPKMNNWKILRRVLREKYGGFPS</sequence>
<feature type="domain" description="AMP-binding enzyme C-terminal" evidence="4">
    <location>
        <begin position="400"/>
        <end position="473"/>
    </location>
</feature>
<dbReference type="Proteomes" id="UP000317265">
    <property type="component" value="Unassembled WGS sequence"/>
</dbReference>
<evidence type="ECO:0000259" key="3">
    <source>
        <dbReference type="Pfam" id="PF00501"/>
    </source>
</evidence>
<evidence type="ECO:0000256" key="2">
    <source>
        <dbReference type="ARBA" id="ARBA00022598"/>
    </source>
</evidence>
<keyword evidence="2" id="KW-0436">Ligase</keyword>
<evidence type="ECO:0000259" key="4">
    <source>
        <dbReference type="Pfam" id="PF13193"/>
    </source>
</evidence>
<dbReference type="InterPro" id="IPR020845">
    <property type="entry name" value="AMP-binding_CS"/>
</dbReference>
<dbReference type="SUPFAM" id="SSF56801">
    <property type="entry name" value="Acetyl-CoA synthetase-like"/>
    <property type="match status" value="1"/>
</dbReference>
<dbReference type="Proteomes" id="UP000316080">
    <property type="component" value="Unassembled WGS sequence"/>
</dbReference>
<dbReference type="Pfam" id="PF00501">
    <property type="entry name" value="AMP-binding"/>
    <property type="match status" value="1"/>
</dbReference>
<evidence type="ECO:0000313" key="5">
    <source>
        <dbReference type="EMBL" id="RZN55678.1"/>
    </source>
</evidence>
<dbReference type="InterPro" id="IPR042099">
    <property type="entry name" value="ANL_N_sf"/>
</dbReference>
<dbReference type="PROSITE" id="PS00455">
    <property type="entry name" value="AMP_BINDING"/>
    <property type="match status" value="1"/>
</dbReference>
<dbReference type="Gene3D" id="3.40.50.12780">
    <property type="entry name" value="N-terminal domain of ligase-like"/>
    <property type="match status" value="1"/>
</dbReference>
<dbReference type="InterPro" id="IPR025110">
    <property type="entry name" value="AMP-bd_C"/>
</dbReference>
<organism evidence="5 7">
    <name type="scientific">Thermoproteota archaeon</name>
    <dbReference type="NCBI Taxonomy" id="2056631"/>
    <lineage>
        <taxon>Archaea</taxon>
        <taxon>Thermoproteota</taxon>
    </lineage>
</organism>
<name>A0A520KEQ6_9CREN</name>
<accession>A0A520KEQ6</accession>
<protein>
    <recommendedName>
        <fullName evidence="9">Acyl-CoA synthetase</fullName>
    </recommendedName>
</protein>
<dbReference type="PANTHER" id="PTHR24096">
    <property type="entry name" value="LONG-CHAIN-FATTY-ACID--COA LIGASE"/>
    <property type="match status" value="1"/>
</dbReference>
<dbReference type="Gene3D" id="3.30.300.30">
    <property type="match status" value="1"/>
</dbReference>
<dbReference type="GO" id="GO:0016405">
    <property type="term" value="F:CoA-ligase activity"/>
    <property type="evidence" value="ECO:0007669"/>
    <property type="project" value="TreeGrafter"/>
</dbReference>